<dbReference type="GO" id="GO:0003924">
    <property type="term" value="F:GTPase activity"/>
    <property type="evidence" value="ECO:0007669"/>
    <property type="project" value="InterPro"/>
</dbReference>
<evidence type="ECO:0000256" key="8">
    <source>
        <dbReference type="ARBA" id="ARBA00022927"/>
    </source>
</evidence>
<evidence type="ECO:0000313" key="16">
    <source>
        <dbReference type="EMBL" id="OXT07514.1"/>
    </source>
</evidence>
<feature type="domain" description="AAA+ ATPase" evidence="14">
    <location>
        <begin position="143"/>
        <end position="334"/>
    </location>
</feature>
<dbReference type="InterPro" id="IPR000897">
    <property type="entry name" value="SRP54_GTPase_dom"/>
</dbReference>
<evidence type="ECO:0000313" key="17">
    <source>
        <dbReference type="Proteomes" id="UP000215301"/>
    </source>
</evidence>
<evidence type="ECO:0000256" key="13">
    <source>
        <dbReference type="ARBA" id="ARBA00030866"/>
    </source>
</evidence>
<dbReference type="GO" id="GO:0015031">
    <property type="term" value="P:protein transport"/>
    <property type="evidence" value="ECO:0007669"/>
    <property type="project" value="UniProtKB-KW"/>
</dbReference>
<evidence type="ECO:0000256" key="9">
    <source>
        <dbReference type="ARBA" id="ARBA00023134"/>
    </source>
</evidence>
<comment type="function">
    <text evidence="12">Necessary for flagellar biosynthesis. May be involved in translocation of the flagellum.</text>
</comment>
<accession>A0A231VH65</accession>
<proteinExistence type="inferred from homology"/>
<protein>
    <recommendedName>
        <fullName evidence="3">Flagellar biosynthesis protein FlhF</fullName>
    </recommendedName>
    <alternativeName>
        <fullName evidence="13">Flagella-associated GTP-binding protein</fullName>
    </alternativeName>
</protein>
<reference evidence="16 17" key="1">
    <citation type="submission" date="2017-06" db="EMBL/GenBank/DDBJ databases">
        <title>Isolation and characterization of a thermophilic and butanogenic Thermoanaerobacterium thermosaccharolyticum M5 capable of efficient degradation of hemicellulose.</title>
        <authorList>
            <person name="Xin F."/>
            <person name="Jiang Y."/>
        </authorList>
    </citation>
    <scope>NUCLEOTIDE SEQUENCE [LARGE SCALE GENOMIC DNA]</scope>
    <source>
        <strain evidence="16 17">M5</strain>
    </source>
</reference>
<dbReference type="PANTHER" id="PTHR43134:SF3">
    <property type="entry name" value="FLAGELLAR BIOSYNTHESIS PROTEIN FLHF"/>
    <property type="match status" value="1"/>
</dbReference>
<keyword evidence="10" id="KW-0472">Membrane</keyword>
<evidence type="ECO:0000256" key="10">
    <source>
        <dbReference type="ARBA" id="ARBA00023136"/>
    </source>
</evidence>
<evidence type="ECO:0000259" key="14">
    <source>
        <dbReference type="SMART" id="SM00382"/>
    </source>
</evidence>
<keyword evidence="16" id="KW-0969">Cilium</keyword>
<dbReference type="GO" id="GO:0005886">
    <property type="term" value="C:plasma membrane"/>
    <property type="evidence" value="ECO:0007669"/>
    <property type="project" value="UniProtKB-SubCell"/>
</dbReference>
<evidence type="ECO:0000256" key="4">
    <source>
        <dbReference type="ARBA" id="ARBA00022448"/>
    </source>
</evidence>
<evidence type="ECO:0000256" key="2">
    <source>
        <dbReference type="ARBA" id="ARBA00008531"/>
    </source>
</evidence>
<dbReference type="GO" id="GO:0005525">
    <property type="term" value="F:GTP binding"/>
    <property type="evidence" value="ECO:0007669"/>
    <property type="project" value="UniProtKB-KW"/>
</dbReference>
<keyword evidence="9" id="KW-0342">GTP-binding</keyword>
<comment type="subcellular location">
    <subcellularLocation>
        <location evidence="1">Cell membrane</location>
        <topology evidence="1">Peripheral membrane protein</topology>
        <orientation evidence="1">Cytoplasmic side</orientation>
    </subcellularLocation>
</comment>
<evidence type="ECO:0000256" key="1">
    <source>
        <dbReference type="ARBA" id="ARBA00004413"/>
    </source>
</evidence>
<dbReference type="Proteomes" id="UP000215301">
    <property type="component" value="Unassembled WGS sequence"/>
</dbReference>
<dbReference type="RefSeq" id="WP_094044996.1">
    <property type="nucleotide sequence ID" value="NZ_CP117253.1"/>
</dbReference>
<dbReference type="Gene3D" id="1.20.120.1380">
    <property type="entry name" value="Flagellar FlhF biosynthesis protein, N domain"/>
    <property type="match status" value="1"/>
</dbReference>
<keyword evidence="16" id="KW-0966">Cell projection</keyword>
<keyword evidence="7" id="KW-1005">Bacterial flagellum biogenesis</keyword>
<dbReference type="GO" id="GO:0005047">
    <property type="term" value="F:signal recognition particle binding"/>
    <property type="evidence" value="ECO:0007669"/>
    <property type="project" value="TreeGrafter"/>
</dbReference>
<dbReference type="InterPro" id="IPR027417">
    <property type="entry name" value="P-loop_NTPase"/>
</dbReference>
<dbReference type="InterPro" id="IPR047040">
    <property type="entry name" value="FlhF__GTPase_dom"/>
</dbReference>
<dbReference type="CDD" id="cd17873">
    <property type="entry name" value="FlhF"/>
    <property type="match status" value="1"/>
</dbReference>
<dbReference type="PANTHER" id="PTHR43134">
    <property type="entry name" value="SIGNAL RECOGNITION PARTICLE RECEPTOR SUBUNIT ALPHA"/>
    <property type="match status" value="1"/>
</dbReference>
<keyword evidence="8" id="KW-0653">Protein transport</keyword>
<dbReference type="Pfam" id="PF00448">
    <property type="entry name" value="SRP54"/>
    <property type="match status" value="1"/>
</dbReference>
<comment type="caution">
    <text evidence="16">The sequence shown here is derived from an EMBL/GenBank/DDBJ whole genome shotgun (WGS) entry which is preliminary data.</text>
</comment>
<keyword evidence="4" id="KW-0813">Transport</keyword>
<dbReference type="SUPFAM" id="SSF52540">
    <property type="entry name" value="P-loop containing nucleoside triphosphate hydrolases"/>
    <property type="match status" value="1"/>
</dbReference>
<evidence type="ECO:0000256" key="11">
    <source>
        <dbReference type="ARBA" id="ARBA00023225"/>
    </source>
</evidence>
<keyword evidence="11" id="KW-1006">Bacterial flagellum protein export</keyword>
<dbReference type="GO" id="GO:0044781">
    <property type="term" value="P:bacterial-type flagellum organization"/>
    <property type="evidence" value="ECO:0007669"/>
    <property type="project" value="UniProtKB-KW"/>
</dbReference>
<comment type="similarity">
    <text evidence="2">Belongs to the GTP-binding SRP family.</text>
</comment>
<keyword evidence="16" id="KW-0282">Flagellum</keyword>
<gene>
    <name evidence="16" type="ORF">CE561_06735</name>
</gene>
<evidence type="ECO:0000256" key="7">
    <source>
        <dbReference type="ARBA" id="ARBA00022795"/>
    </source>
</evidence>
<dbReference type="InterPro" id="IPR003593">
    <property type="entry name" value="AAA+_ATPase"/>
</dbReference>
<evidence type="ECO:0000256" key="3">
    <source>
        <dbReference type="ARBA" id="ARBA00014919"/>
    </source>
</evidence>
<evidence type="ECO:0000256" key="12">
    <source>
        <dbReference type="ARBA" id="ARBA00025337"/>
    </source>
</evidence>
<dbReference type="Gene3D" id="3.40.50.300">
    <property type="entry name" value="P-loop containing nucleotide triphosphate hydrolases"/>
    <property type="match status" value="1"/>
</dbReference>
<keyword evidence="6" id="KW-0547">Nucleotide-binding</keyword>
<dbReference type="EMBL" id="NKHD01000020">
    <property type="protein sequence ID" value="OXT07514.1"/>
    <property type="molecule type" value="Genomic_DNA"/>
</dbReference>
<dbReference type="SMART" id="SM00962">
    <property type="entry name" value="SRP54"/>
    <property type="match status" value="1"/>
</dbReference>
<dbReference type="FunFam" id="3.40.50.300:FF:000695">
    <property type="entry name" value="Flagellar biosynthesis regulator FlhF"/>
    <property type="match status" value="1"/>
</dbReference>
<sequence>MKVKRYIADNYQDALRMIKTEMGSDAIILQQNSYKEKGLKGLFKKKKVEVLAAVEENKIDERDVFYKDLYEIKSLLREFKKSENREDDKKDLRDKLIYIGVDEDLTKILTEGISEITDDNIKILQKRIVNFIGPPKKINCLNEKKRVVFIGPTGVGKTTTIAKIASHLILREKKNVLLITADIFRIAGAEQLKIYGEILGVPVKVVNNIFDLNRLESEISKYDIVLIDTAGRSHTDSRKMQELKTFLQYGSYDDIYLCLSATTKNSDAKKIIKSYDFINDYNLLFTKLDETDNYSVILNSIYYSKKPISYVTTGQIVPDDICLADSKMIAQNILKGN</sequence>
<dbReference type="SMART" id="SM00382">
    <property type="entry name" value="AAA"/>
    <property type="match status" value="1"/>
</dbReference>
<dbReference type="AlphaFoldDB" id="A0A231VH65"/>
<evidence type="ECO:0000259" key="15">
    <source>
        <dbReference type="SMART" id="SM00962"/>
    </source>
</evidence>
<organism evidence="16 17">
    <name type="scientific">Thermoanaerobacterium thermosaccharolyticum</name>
    <name type="common">Clostridium thermosaccharolyticum</name>
    <dbReference type="NCBI Taxonomy" id="1517"/>
    <lineage>
        <taxon>Bacteria</taxon>
        <taxon>Bacillati</taxon>
        <taxon>Bacillota</taxon>
        <taxon>Clostridia</taxon>
        <taxon>Thermoanaerobacterales</taxon>
        <taxon>Thermoanaerobacteraceae</taxon>
        <taxon>Thermoanaerobacterium</taxon>
    </lineage>
</organism>
<name>A0A231VH65_THETR</name>
<keyword evidence="5" id="KW-1003">Cell membrane</keyword>
<evidence type="ECO:0000256" key="5">
    <source>
        <dbReference type="ARBA" id="ARBA00022475"/>
    </source>
</evidence>
<evidence type="ECO:0000256" key="6">
    <source>
        <dbReference type="ARBA" id="ARBA00022741"/>
    </source>
</evidence>
<feature type="domain" description="SRP54-type proteins GTP-binding" evidence="15">
    <location>
        <begin position="144"/>
        <end position="335"/>
    </location>
</feature>
<dbReference type="GO" id="GO:0006614">
    <property type="term" value="P:SRP-dependent cotranslational protein targeting to membrane"/>
    <property type="evidence" value="ECO:0007669"/>
    <property type="project" value="InterPro"/>
</dbReference>